<dbReference type="InterPro" id="IPR036514">
    <property type="entry name" value="SGNH_hydro_sf"/>
</dbReference>
<dbReference type="CDD" id="cd01832">
    <property type="entry name" value="SGNH_hydrolase_like_1"/>
    <property type="match status" value="1"/>
</dbReference>
<reference evidence="2" key="1">
    <citation type="submission" date="2020-05" db="EMBL/GenBank/DDBJ databases">
        <authorList>
            <person name="Chiriac C."/>
            <person name="Salcher M."/>
            <person name="Ghai R."/>
            <person name="Kavagutti S V."/>
        </authorList>
    </citation>
    <scope>NUCLEOTIDE SEQUENCE</scope>
</reference>
<protein>
    <submittedName>
        <fullName evidence="2">Unannotated protein</fullName>
    </submittedName>
</protein>
<dbReference type="InterPro" id="IPR053140">
    <property type="entry name" value="GDSL_Rv0518-like"/>
</dbReference>
<dbReference type="Gene3D" id="3.40.50.1110">
    <property type="entry name" value="SGNH hydrolase"/>
    <property type="match status" value="1"/>
</dbReference>
<accession>A0A6J5ZDM0</accession>
<dbReference type="EMBL" id="CAESAJ010000103">
    <property type="protein sequence ID" value="CAB4340651.1"/>
    <property type="molecule type" value="Genomic_DNA"/>
</dbReference>
<gene>
    <name evidence="2" type="ORF">UFOPK3770_00927</name>
</gene>
<dbReference type="PANTHER" id="PTHR43784:SF2">
    <property type="entry name" value="GDSL-LIKE LIPASE_ACYLHYDROLASE, PUTATIVE (AFU_ORTHOLOGUE AFUA_2G00820)-RELATED"/>
    <property type="match status" value="1"/>
</dbReference>
<dbReference type="Pfam" id="PF13472">
    <property type="entry name" value="Lipase_GDSL_2"/>
    <property type="match status" value="1"/>
</dbReference>
<dbReference type="AlphaFoldDB" id="A0A6J5ZDM0"/>
<evidence type="ECO:0000259" key="1">
    <source>
        <dbReference type="Pfam" id="PF13472"/>
    </source>
</evidence>
<dbReference type="SUPFAM" id="SSF52266">
    <property type="entry name" value="SGNH hydrolase"/>
    <property type="match status" value="1"/>
</dbReference>
<proteinExistence type="predicted"/>
<evidence type="ECO:0000313" key="2">
    <source>
        <dbReference type="EMBL" id="CAB4340651.1"/>
    </source>
</evidence>
<dbReference type="InterPro" id="IPR013830">
    <property type="entry name" value="SGNH_hydro"/>
</dbReference>
<sequence length="262" mass="29151">MPTYNRFIAFGDSITEGLSDIQVNGVYLGWADRVAQALGRESGQCEYFNLAIRGKRLEQVVEDQLPLGMPYVDGADTLVSFHAGANNILRPGYDPSSLLPMYSHAAQSIASTGAHLLLFTVQEIQNPQSRTQSLWNQRFGPFNENVRQTARDTGAYLLDGNTVPVFFDRRLISADRLHLNEEGHRRVAAAVLEKLGLPHDLDWREPLGEMPHQSVLNRISNTASWTSSFLVPWTLRRLTGKSSGDGRKPKHTEPVTILAAID</sequence>
<dbReference type="PANTHER" id="PTHR43784">
    <property type="entry name" value="GDSL-LIKE LIPASE/ACYLHYDROLASE, PUTATIVE (AFU_ORTHOLOGUE AFUA_2G00820)-RELATED"/>
    <property type="match status" value="1"/>
</dbReference>
<feature type="domain" description="SGNH hydrolase-type esterase" evidence="1">
    <location>
        <begin position="9"/>
        <end position="186"/>
    </location>
</feature>
<organism evidence="2">
    <name type="scientific">freshwater metagenome</name>
    <dbReference type="NCBI Taxonomy" id="449393"/>
    <lineage>
        <taxon>unclassified sequences</taxon>
        <taxon>metagenomes</taxon>
        <taxon>ecological metagenomes</taxon>
    </lineage>
</organism>
<name>A0A6J5ZDM0_9ZZZZ</name>